<sequence length="375" mass="41603">MEERWHGLTAPFMSFVLLDYAPFLALAFADVLDLDTSRYPCVVSLRERAKAAMARWTPSKRLSGLTGHALDQTVADAVAASHDLVLPPEHMPLDAEPPFGPSSRKKKKKAKPAPAPPVHEESNVESDLEDIGNEAPPDMRHHTWHWLTCQDVSRWAIASRKQVRDYYKFSGCCDRKPSWGFLQEEEPFFAKDCDPGLDIDELDESSGLCLLSPAGAAGVEARAESETESEEDRQGEDGSDISTADAPSSQVKMAERQEITRNQGYVDAGLGTGAGTRQALWPMTLKGVLRQLLQQVPGLQKMARQHPCWLHLTLCDSFRLSACSKIHSALFEEAAALAVLRRQQMAEELLQESEWEDLDSVRSAVVGNCFQLFGR</sequence>
<dbReference type="AlphaFoldDB" id="A0AA36NJW4"/>
<evidence type="ECO:0000313" key="3">
    <source>
        <dbReference type="Proteomes" id="UP001178507"/>
    </source>
</evidence>
<feature type="compositionally biased region" description="Acidic residues" evidence="1">
    <location>
        <begin position="226"/>
        <end position="239"/>
    </location>
</feature>
<feature type="compositionally biased region" description="Polar residues" evidence="1">
    <location>
        <begin position="240"/>
        <end position="251"/>
    </location>
</feature>
<organism evidence="2 3">
    <name type="scientific">Effrenium voratum</name>
    <dbReference type="NCBI Taxonomy" id="2562239"/>
    <lineage>
        <taxon>Eukaryota</taxon>
        <taxon>Sar</taxon>
        <taxon>Alveolata</taxon>
        <taxon>Dinophyceae</taxon>
        <taxon>Suessiales</taxon>
        <taxon>Symbiodiniaceae</taxon>
        <taxon>Effrenium</taxon>
    </lineage>
</organism>
<evidence type="ECO:0000256" key="1">
    <source>
        <dbReference type="SAM" id="MobiDB-lite"/>
    </source>
</evidence>
<dbReference type="Proteomes" id="UP001178507">
    <property type="component" value="Unassembled WGS sequence"/>
</dbReference>
<dbReference type="EMBL" id="CAUJNA010003804">
    <property type="protein sequence ID" value="CAJ1410059.1"/>
    <property type="molecule type" value="Genomic_DNA"/>
</dbReference>
<proteinExistence type="predicted"/>
<evidence type="ECO:0000313" key="2">
    <source>
        <dbReference type="EMBL" id="CAJ1410059.1"/>
    </source>
</evidence>
<feature type="region of interest" description="Disordered" evidence="1">
    <location>
        <begin position="90"/>
        <end position="136"/>
    </location>
</feature>
<keyword evidence="3" id="KW-1185">Reference proteome</keyword>
<comment type="caution">
    <text evidence="2">The sequence shown here is derived from an EMBL/GenBank/DDBJ whole genome shotgun (WGS) entry which is preliminary data.</text>
</comment>
<accession>A0AA36NJW4</accession>
<reference evidence="2" key="1">
    <citation type="submission" date="2023-08" db="EMBL/GenBank/DDBJ databases">
        <authorList>
            <person name="Chen Y."/>
            <person name="Shah S."/>
            <person name="Dougan E. K."/>
            <person name="Thang M."/>
            <person name="Chan C."/>
        </authorList>
    </citation>
    <scope>NUCLEOTIDE SEQUENCE</scope>
</reference>
<feature type="compositionally biased region" description="Acidic residues" evidence="1">
    <location>
        <begin position="123"/>
        <end position="132"/>
    </location>
</feature>
<protein>
    <submittedName>
        <fullName evidence="2">Uncharacterized protein</fullName>
    </submittedName>
</protein>
<name>A0AA36NJW4_9DINO</name>
<feature type="region of interest" description="Disordered" evidence="1">
    <location>
        <begin position="219"/>
        <end position="255"/>
    </location>
</feature>
<gene>
    <name evidence="2" type="ORF">EVOR1521_LOCUS31001</name>
</gene>